<evidence type="ECO:0000313" key="2">
    <source>
        <dbReference type="Proteomes" id="UP000691718"/>
    </source>
</evidence>
<reference evidence="1" key="1">
    <citation type="submission" date="2021-04" db="EMBL/GenBank/DDBJ databases">
        <authorList>
            <person name="Tunstrom K."/>
        </authorList>
    </citation>
    <scope>NUCLEOTIDE SEQUENCE</scope>
</reference>
<proteinExistence type="predicted"/>
<accession>A0A8S3Y732</accession>
<evidence type="ECO:0000313" key="1">
    <source>
        <dbReference type="EMBL" id="CAG5052769.1"/>
    </source>
</evidence>
<dbReference type="EMBL" id="CAJQZP010001531">
    <property type="protein sequence ID" value="CAG5052769.1"/>
    <property type="molecule type" value="Genomic_DNA"/>
</dbReference>
<protein>
    <submittedName>
        <fullName evidence="1">(apollo) hypothetical protein</fullName>
    </submittedName>
</protein>
<sequence>MNSKRKLCLGFGMAHRISDNAIAFVLVEESDDELDELFLPGSEDESDHLSVQSECKSEGEEEEITSGGEFSSCHQFYMGKDCKTKWLKEPAKDQYSYKK</sequence>
<name>A0A8S3Y732_PARAO</name>
<dbReference type="AlphaFoldDB" id="A0A8S3Y732"/>
<dbReference type="Proteomes" id="UP000691718">
    <property type="component" value="Unassembled WGS sequence"/>
</dbReference>
<gene>
    <name evidence="1" type="ORF">PAPOLLO_LOCUS25474</name>
</gene>
<keyword evidence="2" id="KW-1185">Reference proteome</keyword>
<organism evidence="1 2">
    <name type="scientific">Parnassius apollo</name>
    <name type="common">Apollo butterfly</name>
    <name type="synonym">Papilio apollo</name>
    <dbReference type="NCBI Taxonomy" id="110799"/>
    <lineage>
        <taxon>Eukaryota</taxon>
        <taxon>Metazoa</taxon>
        <taxon>Ecdysozoa</taxon>
        <taxon>Arthropoda</taxon>
        <taxon>Hexapoda</taxon>
        <taxon>Insecta</taxon>
        <taxon>Pterygota</taxon>
        <taxon>Neoptera</taxon>
        <taxon>Endopterygota</taxon>
        <taxon>Lepidoptera</taxon>
        <taxon>Glossata</taxon>
        <taxon>Ditrysia</taxon>
        <taxon>Papilionoidea</taxon>
        <taxon>Papilionidae</taxon>
        <taxon>Parnassiinae</taxon>
        <taxon>Parnassini</taxon>
        <taxon>Parnassius</taxon>
        <taxon>Parnassius</taxon>
    </lineage>
</organism>
<comment type="caution">
    <text evidence="1">The sequence shown here is derived from an EMBL/GenBank/DDBJ whole genome shotgun (WGS) entry which is preliminary data.</text>
</comment>